<evidence type="ECO:0000313" key="5">
    <source>
        <dbReference type="Proteomes" id="UP000076532"/>
    </source>
</evidence>
<dbReference type="STRING" id="436010.A0A166JRG0"/>
<feature type="region of interest" description="Disordered" evidence="3">
    <location>
        <begin position="27"/>
        <end position="56"/>
    </location>
</feature>
<dbReference type="Gene3D" id="2.130.10.10">
    <property type="entry name" value="YVTN repeat-like/Quinoprotein amine dehydrogenase"/>
    <property type="match status" value="1"/>
</dbReference>
<evidence type="ECO:0000313" key="4">
    <source>
        <dbReference type="EMBL" id="KZP21131.1"/>
    </source>
</evidence>
<dbReference type="GO" id="GO:0032153">
    <property type="term" value="C:cell division site"/>
    <property type="evidence" value="ECO:0007669"/>
    <property type="project" value="TreeGrafter"/>
</dbReference>
<dbReference type="PANTHER" id="PTHR14107">
    <property type="entry name" value="WD REPEAT PROTEIN"/>
    <property type="match status" value="1"/>
</dbReference>
<accession>A0A166JRG0</accession>
<dbReference type="Proteomes" id="UP000076532">
    <property type="component" value="Unassembled WGS sequence"/>
</dbReference>
<keyword evidence="2" id="KW-0677">Repeat</keyword>
<dbReference type="InterPro" id="IPR051362">
    <property type="entry name" value="WD_repeat_creC_regulators"/>
</dbReference>
<dbReference type="Pfam" id="PF00400">
    <property type="entry name" value="WD40"/>
    <property type="match status" value="2"/>
</dbReference>
<dbReference type="SMART" id="SM00320">
    <property type="entry name" value="WD40"/>
    <property type="match status" value="5"/>
</dbReference>
<dbReference type="InterPro" id="IPR015943">
    <property type="entry name" value="WD40/YVTN_repeat-like_dom_sf"/>
</dbReference>
<dbReference type="GO" id="GO:0045013">
    <property type="term" value="P:carbon catabolite repression of transcription"/>
    <property type="evidence" value="ECO:0007669"/>
    <property type="project" value="TreeGrafter"/>
</dbReference>
<sequence>MENDSTFVAPEGVYSAAAGPGFAQLLSAKKPLPHTDAASQASSDTPDEEPDHTASGESQAHLFAARKSAGAKAPPRPKHNIRTTSSTFIARLQSAEGLAKTLSAKHGDTTFLFYNSAKSLLWVDVGGGSGREPLARLTFTAFPTCHDVHPATASPDRLDVIIGFASGDLLWFDPLSSRYARLNKAGCVSSSPVTAVRWVPSSTSLFLAAHADGAVFVYDTEREDGPFTPPEPLSSWDPTQSMFVSAPPWPAAQSRAPAKNPVSHWRVSRRPVVDLVFSPDVKWVAAISEDGCLRVIDALAEVLVDCYASYFGAFTCMAWSPDGRFILTGGQDDLLTLFAPWEARVVARAQGHSSFVASAAFDGTRCDGRTYRFGSVGDDGKLILWDFSAGTLHRPKSHPAHSHSSHPRFSVASTASLRGLALNGNGEKEREREGGRFHPAPGRNEVAVVQPVLVKHTGAELTTGIAFLPRALITAGKTGLVKMWVRPLAIRAKHGSGGSG</sequence>
<name>A0A166JRG0_9AGAM</name>
<evidence type="ECO:0000256" key="2">
    <source>
        <dbReference type="ARBA" id="ARBA00022737"/>
    </source>
</evidence>
<feature type="region of interest" description="Disordered" evidence="3">
    <location>
        <begin position="423"/>
        <end position="442"/>
    </location>
</feature>
<dbReference type="PANTHER" id="PTHR14107:SF16">
    <property type="entry name" value="AT02583P"/>
    <property type="match status" value="1"/>
</dbReference>
<organism evidence="4 5">
    <name type="scientific">Athelia psychrophila</name>
    <dbReference type="NCBI Taxonomy" id="1759441"/>
    <lineage>
        <taxon>Eukaryota</taxon>
        <taxon>Fungi</taxon>
        <taxon>Dikarya</taxon>
        <taxon>Basidiomycota</taxon>
        <taxon>Agaricomycotina</taxon>
        <taxon>Agaricomycetes</taxon>
        <taxon>Agaricomycetidae</taxon>
        <taxon>Atheliales</taxon>
        <taxon>Atheliaceae</taxon>
        <taxon>Athelia</taxon>
    </lineage>
</organism>
<feature type="compositionally biased region" description="Basic and acidic residues" evidence="3">
    <location>
        <begin position="426"/>
        <end position="436"/>
    </location>
</feature>
<feature type="region of interest" description="Disordered" evidence="3">
    <location>
        <begin position="64"/>
        <end position="83"/>
    </location>
</feature>
<dbReference type="GO" id="GO:0005634">
    <property type="term" value="C:nucleus"/>
    <property type="evidence" value="ECO:0007669"/>
    <property type="project" value="TreeGrafter"/>
</dbReference>
<reference evidence="4 5" key="1">
    <citation type="journal article" date="2016" name="Mol. Biol. Evol.">
        <title>Comparative Genomics of Early-Diverging Mushroom-Forming Fungi Provides Insights into the Origins of Lignocellulose Decay Capabilities.</title>
        <authorList>
            <person name="Nagy L.G."/>
            <person name="Riley R."/>
            <person name="Tritt A."/>
            <person name="Adam C."/>
            <person name="Daum C."/>
            <person name="Floudas D."/>
            <person name="Sun H."/>
            <person name="Yadav J.S."/>
            <person name="Pangilinan J."/>
            <person name="Larsson K.H."/>
            <person name="Matsuura K."/>
            <person name="Barry K."/>
            <person name="Labutti K."/>
            <person name="Kuo R."/>
            <person name="Ohm R.A."/>
            <person name="Bhattacharya S.S."/>
            <person name="Shirouzu T."/>
            <person name="Yoshinaga Y."/>
            <person name="Martin F.M."/>
            <person name="Grigoriev I.V."/>
            <person name="Hibbett D.S."/>
        </authorList>
    </citation>
    <scope>NUCLEOTIDE SEQUENCE [LARGE SCALE GENOMIC DNA]</scope>
    <source>
        <strain evidence="4 5">CBS 109695</strain>
    </source>
</reference>
<dbReference type="InterPro" id="IPR001680">
    <property type="entry name" value="WD40_rpt"/>
</dbReference>
<gene>
    <name evidence="4" type="ORF">FIBSPDRAFT_860819</name>
</gene>
<dbReference type="EMBL" id="KV417549">
    <property type="protein sequence ID" value="KZP21131.1"/>
    <property type="molecule type" value="Genomic_DNA"/>
</dbReference>
<proteinExistence type="predicted"/>
<dbReference type="AlphaFoldDB" id="A0A166JRG0"/>
<dbReference type="SUPFAM" id="SSF50978">
    <property type="entry name" value="WD40 repeat-like"/>
    <property type="match status" value="1"/>
</dbReference>
<dbReference type="OrthoDB" id="3367at2759"/>
<dbReference type="GO" id="GO:0051286">
    <property type="term" value="C:cell tip"/>
    <property type="evidence" value="ECO:0007669"/>
    <property type="project" value="TreeGrafter"/>
</dbReference>
<protein>
    <submittedName>
        <fullName evidence="4">WD40 repeat-like protein</fullName>
    </submittedName>
</protein>
<dbReference type="InterPro" id="IPR036322">
    <property type="entry name" value="WD40_repeat_dom_sf"/>
</dbReference>
<evidence type="ECO:0000256" key="1">
    <source>
        <dbReference type="ARBA" id="ARBA00022574"/>
    </source>
</evidence>
<evidence type="ECO:0000256" key="3">
    <source>
        <dbReference type="SAM" id="MobiDB-lite"/>
    </source>
</evidence>
<keyword evidence="1" id="KW-0853">WD repeat</keyword>
<keyword evidence="5" id="KW-1185">Reference proteome</keyword>